<dbReference type="GO" id="GO:0005829">
    <property type="term" value="C:cytosol"/>
    <property type="evidence" value="ECO:0007669"/>
    <property type="project" value="TreeGrafter"/>
</dbReference>
<dbReference type="Pfam" id="PF10282">
    <property type="entry name" value="Lactonase"/>
    <property type="match status" value="1"/>
</dbReference>
<sequence>MGLRATTLIALLTTSAAFGAAASQEDDNVLVFVGTYTRADDQGINLLAMDPDTGRLESRGVVARTENPSFLAIHPSGRFLYAVNEVVQYEGEPSGYVSAYRIADDGAALAPINEQSSRGGAPCHLVVDATGKNVLVANYVGGSVAVLPIEPDGALSPASDVEQHVGSSVNPRRQEGPHGHSINLDAANRFAVAADLGLDKLLVYRFDPEAGSLTPNDPPSASVSPGAGPRHFDFHPNGRLAFVINEIASTITAFRYDPEAGSLTEIQTISTLPEGFDSSRNSTADIHVHPSGRFLYGSNRGHDSIAIFRIDEADGTLEPLGHQETGGKTPRNFGIDPSGRFLLAANQGTDTVVVFRIDPDTGALEPTGHRAEVPMPVCIKFYRPGE</sequence>
<dbReference type="GO" id="GO:0017057">
    <property type="term" value="F:6-phosphogluconolactonase activity"/>
    <property type="evidence" value="ECO:0007669"/>
    <property type="project" value="TreeGrafter"/>
</dbReference>
<reference evidence="5 6" key="1">
    <citation type="submission" date="2018-12" db="EMBL/GenBank/DDBJ databases">
        <authorList>
            <person name="Toschakov S.V."/>
        </authorList>
    </citation>
    <scope>NUCLEOTIDE SEQUENCE [LARGE SCALE GENOMIC DNA]</scope>
    <source>
        <strain evidence="5 6">GM2012</strain>
    </source>
</reference>
<evidence type="ECO:0000256" key="4">
    <source>
        <dbReference type="SAM" id="SignalP"/>
    </source>
</evidence>
<dbReference type="InterPro" id="IPR015943">
    <property type="entry name" value="WD40/YVTN_repeat-like_dom_sf"/>
</dbReference>
<evidence type="ECO:0000256" key="2">
    <source>
        <dbReference type="ARBA" id="ARBA00022526"/>
    </source>
</evidence>
<dbReference type="Proteomes" id="UP000280296">
    <property type="component" value="Unassembled WGS sequence"/>
</dbReference>
<protein>
    <submittedName>
        <fullName evidence="5">Lactonase family protein</fullName>
    </submittedName>
</protein>
<keyword evidence="2" id="KW-0119">Carbohydrate metabolism</keyword>
<dbReference type="RefSeq" id="WP_126724678.1">
    <property type="nucleotide sequence ID" value="NZ_RYZH01000011.1"/>
</dbReference>
<feature type="chain" id="PRO_5019342314" evidence="4">
    <location>
        <begin position="20"/>
        <end position="386"/>
    </location>
</feature>
<reference evidence="5 6" key="2">
    <citation type="submission" date="2019-01" db="EMBL/GenBank/DDBJ databases">
        <title>Tautonia sociabilis, a novel thermotolerant planctomycete of Isosphaeraceae family, isolated from a 4000 m deep subterranean habitat.</title>
        <authorList>
            <person name="Kovaleva O.L."/>
            <person name="Elcheninov A.G."/>
            <person name="Van Heerden E."/>
            <person name="Toshchakov S.V."/>
            <person name="Novikov A."/>
            <person name="Bonch-Osmolovskaya E.A."/>
            <person name="Kublanov I.V."/>
        </authorList>
    </citation>
    <scope>NUCLEOTIDE SEQUENCE [LARGE SCALE GENOMIC DNA]</scope>
    <source>
        <strain evidence="5 6">GM2012</strain>
    </source>
</reference>
<evidence type="ECO:0000256" key="1">
    <source>
        <dbReference type="ARBA" id="ARBA00005564"/>
    </source>
</evidence>
<evidence type="ECO:0000313" key="5">
    <source>
        <dbReference type="EMBL" id="RUL88351.1"/>
    </source>
</evidence>
<dbReference type="PANTHER" id="PTHR30344:SF1">
    <property type="entry name" value="6-PHOSPHOGLUCONOLACTONASE"/>
    <property type="match status" value="1"/>
</dbReference>
<dbReference type="InterPro" id="IPR050282">
    <property type="entry name" value="Cycloisomerase_2"/>
</dbReference>
<evidence type="ECO:0000313" key="6">
    <source>
        <dbReference type="Proteomes" id="UP000280296"/>
    </source>
</evidence>
<keyword evidence="4" id="KW-0732">Signal</keyword>
<dbReference type="AlphaFoldDB" id="A0A432MLR8"/>
<dbReference type="FunFam" id="2.130.10.10:FF:000306">
    <property type="entry name" value="3-carboxymuconate cyclase"/>
    <property type="match status" value="1"/>
</dbReference>
<dbReference type="SUPFAM" id="SSF51004">
    <property type="entry name" value="C-terminal (heme d1) domain of cytochrome cd1-nitrite reductase"/>
    <property type="match status" value="1"/>
</dbReference>
<dbReference type="EMBL" id="RYZH01000011">
    <property type="protein sequence ID" value="RUL88351.1"/>
    <property type="molecule type" value="Genomic_DNA"/>
</dbReference>
<name>A0A432MLR8_9BACT</name>
<comment type="similarity">
    <text evidence="1">Belongs to the cycloisomerase 2 family.</text>
</comment>
<accession>A0A432MLR8</accession>
<feature type="region of interest" description="Disordered" evidence="3">
    <location>
        <begin position="156"/>
        <end position="181"/>
    </location>
</feature>
<dbReference type="InterPro" id="IPR011048">
    <property type="entry name" value="Haem_d1_sf"/>
</dbReference>
<comment type="caution">
    <text evidence="5">The sequence shown here is derived from an EMBL/GenBank/DDBJ whole genome shotgun (WGS) entry which is preliminary data.</text>
</comment>
<dbReference type="InterPro" id="IPR019405">
    <property type="entry name" value="Lactonase_7-beta_prop"/>
</dbReference>
<proteinExistence type="inferred from homology"/>
<feature type="signal peptide" evidence="4">
    <location>
        <begin position="1"/>
        <end position="19"/>
    </location>
</feature>
<dbReference type="GO" id="GO:0006006">
    <property type="term" value="P:glucose metabolic process"/>
    <property type="evidence" value="ECO:0007669"/>
    <property type="project" value="UniProtKB-KW"/>
</dbReference>
<dbReference type="PANTHER" id="PTHR30344">
    <property type="entry name" value="6-PHOSPHOGLUCONOLACTONASE-RELATED"/>
    <property type="match status" value="1"/>
</dbReference>
<dbReference type="OrthoDB" id="9790815at2"/>
<organism evidence="5 6">
    <name type="scientific">Tautonia sociabilis</name>
    <dbReference type="NCBI Taxonomy" id="2080755"/>
    <lineage>
        <taxon>Bacteria</taxon>
        <taxon>Pseudomonadati</taxon>
        <taxon>Planctomycetota</taxon>
        <taxon>Planctomycetia</taxon>
        <taxon>Isosphaerales</taxon>
        <taxon>Isosphaeraceae</taxon>
        <taxon>Tautonia</taxon>
    </lineage>
</organism>
<keyword evidence="2" id="KW-0313">Glucose metabolism</keyword>
<evidence type="ECO:0000256" key="3">
    <source>
        <dbReference type="SAM" id="MobiDB-lite"/>
    </source>
</evidence>
<gene>
    <name evidence="5" type="ORF">TsocGM_07445</name>
</gene>
<keyword evidence="6" id="KW-1185">Reference proteome</keyword>
<dbReference type="Gene3D" id="2.130.10.10">
    <property type="entry name" value="YVTN repeat-like/Quinoprotein amine dehydrogenase"/>
    <property type="match status" value="1"/>
</dbReference>